<evidence type="ECO:0000259" key="1">
    <source>
        <dbReference type="Pfam" id="PF12146"/>
    </source>
</evidence>
<dbReference type="OrthoDB" id="9805123at2"/>
<keyword evidence="3" id="KW-1185">Reference proteome</keyword>
<proteinExistence type="predicted"/>
<feature type="domain" description="Serine aminopeptidase S33" evidence="1">
    <location>
        <begin position="69"/>
        <end position="182"/>
    </location>
</feature>
<dbReference type="SUPFAM" id="SSF53474">
    <property type="entry name" value="alpha/beta-Hydrolases"/>
    <property type="match status" value="1"/>
</dbReference>
<dbReference type="PATRIC" id="fig|307121.4.peg.6552"/>
<dbReference type="EMBL" id="LT598496">
    <property type="protein sequence ID" value="SBV30829.1"/>
    <property type="molecule type" value="Genomic_DNA"/>
</dbReference>
<evidence type="ECO:0000313" key="3">
    <source>
        <dbReference type="Proteomes" id="UP000199393"/>
    </source>
</evidence>
<name>A0A1C3NE60_9ACTN</name>
<sequence>MTSSNTPQATSETASRPDRIRVERVTFASSDESLVGDLYLPAAASDGPRPAVVVTGAWGTVKEQMAAGYAREMSARGFIALAFDFRGWGQSGGRRRSMEDPFAKAADIVAAADFLATRSDVDPDAIVGLGICASAAYLATAATRTARITSLALVAPALPSRETVVETLGGQQAAEALLDMAQAAEAEYERTGHERLVPCVPESADAPAPGADYYTNPNRGMIPEWDNTFNLASWTRWLEYDAQAAVDGLRQPLFVMHSDAAASPESVREFVAKVPGRVDQIWLDDVSQFDFYDQPGLVKVASDAAARHFLSTTR</sequence>
<dbReference type="Pfam" id="PF12146">
    <property type="entry name" value="Hydrolase_4"/>
    <property type="match status" value="1"/>
</dbReference>
<dbReference type="Gene3D" id="1.10.10.800">
    <property type="match status" value="1"/>
</dbReference>
<dbReference type="PANTHER" id="PTHR47751:SF1">
    <property type="entry name" value="SUPERFAMILY HYDROLASE, PUTATIVE (AFU_ORTHOLOGUE AFUA_2G16580)-RELATED"/>
    <property type="match status" value="1"/>
</dbReference>
<dbReference type="InterPro" id="IPR029058">
    <property type="entry name" value="AB_hydrolase_fold"/>
</dbReference>
<organism evidence="2 3">
    <name type="scientific">Micromonospora krabiensis</name>
    <dbReference type="NCBI Taxonomy" id="307121"/>
    <lineage>
        <taxon>Bacteria</taxon>
        <taxon>Bacillati</taxon>
        <taxon>Actinomycetota</taxon>
        <taxon>Actinomycetes</taxon>
        <taxon>Micromonosporales</taxon>
        <taxon>Micromonosporaceae</taxon>
        <taxon>Micromonospora</taxon>
    </lineage>
</organism>
<evidence type="ECO:0000313" key="2">
    <source>
        <dbReference type="EMBL" id="SBV30829.1"/>
    </source>
</evidence>
<reference evidence="3" key="1">
    <citation type="submission" date="2016-06" db="EMBL/GenBank/DDBJ databases">
        <authorList>
            <person name="Varghese N."/>
        </authorList>
    </citation>
    <scope>NUCLEOTIDE SEQUENCE [LARGE SCALE GENOMIC DNA]</scope>
    <source>
        <strain evidence="3">DSM 45344</strain>
    </source>
</reference>
<dbReference type="RefSeq" id="WP_091597420.1">
    <property type="nucleotide sequence ID" value="NZ_JBHRWG010000002.1"/>
</dbReference>
<dbReference type="Gene3D" id="3.40.50.1820">
    <property type="entry name" value="alpha/beta hydrolase"/>
    <property type="match status" value="1"/>
</dbReference>
<dbReference type="Proteomes" id="UP000199393">
    <property type="component" value="Chromosome I"/>
</dbReference>
<gene>
    <name evidence="2" type="ORF">GA0070620_6431</name>
</gene>
<protein>
    <recommendedName>
        <fullName evidence="1">Serine aminopeptidase S33 domain-containing protein</fullName>
    </recommendedName>
</protein>
<dbReference type="PANTHER" id="PTHR47751">
    <property type="entry name" value="SUPERFAMILY HYDROLASE, PUTATIVE (AFU_ORTHOLOGUE AFUA_2G16580)-RELATED"/>
    <property type="match status" value="1"/>
</dbReference>
<dbReference type="InterPro" id="IPR051411">
    <property type="entry name" value="Polyketide_trans_af380"/>
</dbReference>
<dbReference type="AlphaFoldDB" id="A0A1C3NE60"/>
<dbReference type="InterPro" id="IPR022742">
    <property type="entry name" value="Hydrolase_4"/>
</dbReference>
<accession>A0A1C3NE60</accession>